<evidence type="ECO:0000313" key="2">
    <source>
        <dbReference type="EMBL" id="THH07328.1"/>
    </source>
</evidence>
<dbReference type="EMBL" id="SGPL01000788">
    <property type="protein sequence ID" value="THH07328.1"/>
    <property type="molecule type" value="Genomic_DNA"/>
</dbReference>
<protein>
    <recommendedName>
        <fullName evidence="1">F-box domain-containing protein</fullName>
    </recommendedName>
</protein>
<proteinExistence type="predicted"/>
<sequence length="423" mass="48198">MTSTPCKLDLLDLPPEILEEIVTEILSRKTLLALSKSSRSLAALIIPHHLHFRVIRAPIFRSHLWERLARDGLHAANMGEEAGRPVTLAQATWDVEIEIETTLVSALRRIVHLNDFAWYHVRPPVLTGEDDIWSTLQRLGTVRNLDILDVPITPNRDGSKRGIILSDSFLRLSEFTTLKLHSTALNLDTEPDVTTLIDMLEHNCPDLESHRLYLPSPLTCVMALPAHPLNDRWFGMFISVTRTIFEGPFGDRGARARVHAARMFVGGIWEAQASVLLMRPIETLETLLGVEVHDTITLDHYFDRDDEWAEEHAEDPEEDDRIPIPSRWKTQFLARLRACLSIRHLSVIHQSHTRQLDILATVTPHLTRLDVTGGGSGLSWDIDEWCALYMLFPSLQTIAAGHLVYPSHSRYFQHWIQKDNDHI</sequence>
<gene>
    <name evidence="2" type="ORF">EW146_g9352</name>
</gene>
<keyword evidence="3" id="KW-1185">Reference proteome</keyword>
<dbReference type="AlphaFoldDB" id="A0A4S4L8Z1"/>
<evidence type="ECO:0000313" key="3">
    <source>
        <dbReference type="Proteomes" id="UP000310158"/>
    </source>
</evidence>
<reference evidence="2 3" key="1">
    <citation type="submission" date="2019-02" db="EMBL/GenBank/DDBJ databases">
        <title>Genome sequencing of the rare red list fungi Bondarzewia mesenterica.</title>
        <authorList>
            <person name="Buettner E."/>
            <person name="Kellner H."/>
        </authorList>
    </citation>
    <scope>NUCLEOTIDE SEQUENCE [LARGE SCALE GENOMIC DNA]</scope>
    <source>
        <strain evidence="2 3">DSM 108281</strain>
    </source>
</reference>
<accession>A0A4S4L8Z1</accession>
<dbReference type="InterPro" id="IPR001810">
    <property type="entry name" value="F-box_dom"/>
</dbReference>
<organism evidence="2 3">
    <name type="scientific">Bondarzewia mesenterica</name>
    <dbReference type="NCBI Taxonomy" id="1095465"/>
    <lineage>
        <taxon>Eukaryota</taxon>
        <taxon>Fungi</taxon>
        <taxon>Dikarya</taxon>
        <taxon>Basidiomycota</taxon>
        <taxon>Agaricomycotina</taxon>
        <taxon>Agaricomycetes</taxon>
        <taxon>Russulales</taxon>
        <taxon>Bondarzewiaceae</taxon>
        <taxon>Bondarzewia</taxon>
    </lineage>
</organism>
<dbReference type="PROSITE" id="PS50181">
    <property type="entry name" value="FBOX"/>
    <property type="match status" value="1"/>
</dbReference>
<comment type="caution">
    <text evidence="2">The sequence shown here is derived from an EMBL/GenBank/DDBJ whole genome shotgun (WGS) entry which is preliminary data.</text>
</comment>
<dbReference type="OrthoDB" id="3036354at2759"/>
<feature type="domain" description="F-box" evidence="1">
    <location>
        <begin position="7"/>
        <end position="55"/>
    </location>
</feature>
<name>A0A4S4L8Z1_9AGAM</name>
<evidence type="ECO:0000259" key="1">
    <source>
        <dbReference type="PROSITE" id="PS50181"/>
    </source>
</evidence>
<dbReference type="Proteomes" id="UP000310158">
    <property type="component" value="Unassembled WGS sequence"/>
</dbReference>